<evidence type="ECO:0000256" key="6">
    <source>
        <dbReference type="ARBA" id="ARBA00023087"/>
    </source>
</evidence>
<feature type="region of interest" description="Disordered" evidence="8">
    <location>
        <begin position="208"/>
        <end position="256"/>
    </location>
</feature>
<dbReference type="GO" id="GO:0007155">
    <property type="term" value="P:cell adhesion"/>
    <property type="evidence" value="ECO:0007669"/>
    <property type="project" value="UniProtKB-KW"/>
</dbReference>
<dbReference type="InterPro" id="IPR005528">
    <property type="entry name" value="ChpA-H"/>
</dbReference>
<feature type="compositionally biased region" description="Gly residues" evidence="8">
    <location>
        <begin position="123"/>
        <end position="153"/>
    </location>
</feature>
<organism evidence="12 13">
    <name type="scientific">Streptomyces tateyamensis</name>
    <dbReference type="NCBI Taxonomy" id="565073"/>
    <lineage>
        <taxon>Bacteria</taxon>
        <taxon>Bacillati</taxon>
        <taxon>Actinomycetota</taxon>
        <taxon>Actinomycetes</taxon>
        <taxon>Kitasatosporales</taxon>
        <taxon>Streptomycetaceae</taxon>
        <taxon>Streptomyces</taxon>
    </lineage>
</organism>
<keyword evidence="9" id="KW-0472">Membrane</keyword>
<evidence type="ECO:0000313" key="12">
    <source>
        <dbReference type="EMBL" id="PYC87662.1"/>
    </source>
</evidence>
<feature type="transmembrane region" description="Helical" evidence="9">
    <location>
        <begin position="273"/>
        <end position="292"/>
    </location>
</feature>
<dbReference type="Pfam" id="PF03777">
    <property type="entry name" value="ChpA-C"/>
    <property type="match status" value="2"/>
</dbReference>
<keyword evidence="6 7" id="KW-0034">Amyloid</keyword>
<evidence type="ECO:0000256" key="7">
    <source>
        <dbReference type="PROSITE-ProRule" id="PRU01232"/>
    </source>
</evidence>
<evidence type="ECO:0000256" key="8">
    <source>
        <dbReference type="SAM" id="MobiDB-lite"/>
    </source>
</evidence>
<keyword evidence="4 10" id="KW-0732">Signal</keyword>
<feature type="signal peptide" evidence="10">
    <location>
        <begin position="1"/>
        <end position="28"/>
    </location>
</feature>
<sequence length="300" mass="27727">MRQVARKGILTAVATGSVLASTAGYAYATADAEGAAANSPGVASGNAVSVPVEAPVNVCGNTVDVVGLLNPAYGNQCANHSTHGGGHGGGSSTGGDNGGSNGGSNGPTSGGDNGGSNSPTGGSTDGSTGGSMGGPAGGSTGGGGGGGPQGGSNGPTAGSSASGVSQGSPGVASGNNGQAPVEVPLNACGNSVDVIGLLNPVMGNDCAQHGPAATPPPGADSPTCPPEQQTPPTTEVKGESGTRAPAQPVAQAPAAPVVAQAPQTRLASTGIDGLGIVAPAGLALLIGGGVLYRRGRRTAA</sequence>
<feature type="region of interest" description="Disordered" evidence="8">
    <location>
        <begin position="83"/>
        <end position="178"/>
    </location>
</feature>
<feature type="compositionally biased region" description="Low complexity" evidence="8">
    <location>
        <begin position="154"/>
        <end position="174"/>
    </location>
</feature>
<feature type="compositionally biased region" description="Pro residues" evidence="8">
    <location>
        <begin position="213"/>
        <end position="229"/>
    </location>
</feature>
<evidence type="ECO:0000256" key="4">
    <source>
        <dbReference type="ARBA" id="ARBA00022729"/>
    </source>
</evidence>
<evidence type="ECO:0000313" key="13">
    <source>
        <dbReference type="Proteomes" id="UP000248039"/>
    </source>
</evidence>
<gene>
    <name evidence="12" type="ORF">C7C46_03880</name>
</gene>
<dbReference type="EMBL" id="PYBW01000012">
    <property type="protein sequence ID" value="PYC87662.1"/>
    <property type="molecule type" value="Genomic_DNA"/>
</dbReference>
<evidence type="ECO:0000256" key="10">
    <source>
        <dbReference type="SAM" id="SignalP"/>
    </source>
</evidence>
<keyword evidence="2" id="KW-0134">Cell wall</keyword>
<evidence type="ECO:0000259" key="11">
    <source>
        <dbReference type="PROSITE" id="PS51884"/>
    </source>
</evidence>
<evidence type="ECO:0000256" key="9">
    <source>
        <dbReference type="SAM" id="Phobius"/>
    </source>
</evidence>
<keyword evidence="9" id="KW-0812">Transmembrane</keyword>
<dbReference type="RefSeq" id="WP_110665686.1">
    <property type="nucleotide sequence ID" value="NZ_PYBW01000012.1"/>
</dbReference>
<dbReference type="Proteomes" id="UP000248039">
    <property type="component" value="Unassembled WGS sequence"/>
</dbReference>
<keyword evidence="5" id="KW-0130">Cell adhesion</keyword>
<dbReference type="AlphaFoldDB" id="A0A2V4P9Q1"/>
<evidence type="ECO:0000256" key="3">
    <source>
        <dbReference type="ARBA" id="ARBA00022525"/>
    </source>
</evidence>
<reference evidence="12 13" key="1">
    <citation type="submission" date="2018-03" db="EMBL/GenBank/DDBJ databases">
        <title>Bioinformatic expansion and discovery of thiopeptide antibiotics.</title>
        <authorList>
            <person name="Schwalen C.J."/>
            <person name="Hudson G.A."/>
            <person name="Mitchell D.A."/>
        </authorList>
    </citation>
    <scope>NUCLEOTIDE SEQUENCE [LARGE SCALE GENOMIC DNA]</scope>
    <source>
        <strain evidence="12 13">ATCC 21389</strain>
    </source>
</reference>
<protein>
    <submittedName>
        <fullName evidence="12">Tat pathway signal protein</fullName>
    </submittedName>
</protein>
<keyword evidence="3" id="KW-0964">Secreted</keyword>
<dbReference type="PROSITE" id="PS51884">
    <property type="entry name" value="CHAPLIN"/>
    <property type="match status" value="2"/>
</dbReference>
<accession>A0A2V4P9Q1</accession>
<evidence type="ECO:0000256" key="1">
    <source>
        <dbReference type="ARBA" id="ARBA00004191"/>
    </source>
</evidence>
<feature type="domain" description="Chaplin" evidence="11">
    <location>
        <begin position="39"/>
        <end position="79"/>
    </location>
</feature>
<keyword evidence="13" id="KW-1185">Reference proteome</keyword>
<proteinExistence type="predicted"/>
<feature type="compositionally biased region" description="Low complexity" evidence="8">
    <location>
        <begin position="244"/>
        <end position="256"/>
    </location>
</feature>
<evidence type="ECO:0000256" key="5">
    <source>
        <dbReference type="ARBA" id="ARBA00022889"/>
    </source>
</evidence>
<feature type="compositionally biased region" description="Gly residues" evidence="8">
    <location>
        <begin position="83"/>
        <end position="114"/>
    </location>
</feature>
<feature type="chain" id="PRO_5016075456" evidence="10">
    <location>
        <begin position="29"/>
        <end position="300"/>
    </location>
</feature>
<keyword evidence="9" id="KW-1133">Transmembrane helix</keyword>
<comment type="subcellular location">
    <subcellularLocation>
        <location evidence="1">Secreted</location>
        <location evidence="1">Cell wall</location>
    </subcellularLocation>
</comment>
<dbReference type="OrthoDB" id="3544424at2"/>
<evidence type="ECO:0000256" key="2">
    <source>
        <dbReference type="ARBA" id="ARBA00022512"/>
    </source>
</evidence>
<feature type="domain" description="Chaplin" evidence="11">
    <location>
        <begin position="168"/>
        <end position="208"/>
    </location>
</feature>
<name>A0A2V4P9Q1_9ACTN</name>
<comment type="caution">
    <text evidence="12">The sequence shown here is derived from an EMBL/GenBank/DDBJ whole genome shotgun (WGS) entry which is preliminary data.</text>
</comment>